<dbReference type="Proteomes" id="UP001597221">
    <property type="component" value="Unassembled WGS sequence"/>
</dbReference>
<protein>
    <submittedName>
        <fullName evidence="7">ABC transporter substrate-binding protein</fullName>
    </submittedName>
</protein>
<comment type="similarity">
    <text evidence="1">Belongs to the bacterial solute-binding protein 5 family.</text>
</comment>
<comment type="caution">
    <text evidence="7">The sequence shown here is derived from an EMBL/GenBank/DDBJ whole genome shotgun (WGS) entry which is preliminary data.</text>
</comment>
<dbReference type="InterPro" id="IPR030678">
    <property type="entry name" value="Peptide/Ni-bd"/>
</dbReference>
<proteinExistence type="inferred from homology"/>
<dbReference type="Gene3D" id="3.90.76.10">
    <property type="entry name" value="Dipeptide-binding Protein, Domain 1"/>
    <property type="match status" value="1"/>
</dbReference>
<evidence type="ECO:0000256" key="4">
    <source>
        <dbReference type="SAM" id="MobiDB-lite"/>
    </source>
</evidence>
<dbReference type="RefSeq" id="WP_251512754.1">
    <property type="nucleotide sequence ID" value="NZ_JAMBON010000007.1"/>
</dbReference>
<feature type="domain" description="Solute-binding protein family 5" evidence="6">
    <location>
        <begin position="103"/>
        <end position="462"/>
    </location>
</feature>
<feature type="signal peptide" evidence="5">
    <location>
        <begin position="1"/>
        <end position="22"/>
    </location>
</feature>
<keyword evidence="3 5" id="KW-0732">Signal</keyword>
<dbReference type="Pfam" id="PF00496">
    <property type="entry name" value="SBP_bac_5"/>
    <property type="match status" value="1"/>
</dbReference>
<dbReference type="PANTHER" id="PTHR30290">
    <property type="entry name" value="PERIPLASMIC BINDING COMPONENT OF ABC TRANSPORTER"/>
    <property type="match status" value="1"/>
</dbReference>
<accession>A0ABW4HN16</accession>
<feature type="compositionally biased region" description="Low complexity" evidence="4">
    <location>
        <begin position="27"/>
        <end position="49"/>
    </location>
</feature>
<feature type="chain" id="PRO_5045733072" evidence="5">
    <location>
        <begin position="23"/>
        <end position="546"/>
    </location>
</feature>
<keyword evidence="8" id="KW-1185">Reference proteome</keyword>
<dbReference type="CDD" id="cd00995">
    <property type="entry name" value="PBP2_NikA_DppA_OppA_like"/>
    <property type="match status" value="1"/>
</dbReference>
<dbReference type="InterPro" id="IPR039424">
    <property type="entry name" value="SBP_5"/>
</dbReference>
<dbReference type="PROSITE" id="PS51257">
    <property type="entry name" value="PROKAR_LIPOPROTEIN"/>
    <property type="match status" value="1"/>
</dbReference>
<dbReference type="Gene3D" id="3.40.190.10">
    <property type="entry name" value="Periplasmic binding protein-like II"/>
    <property type="match status" value="1"/>
</dbReference>
<evidence type="ECO:0000256" key="3">
    <source>
        <dbReference type="ARBA" id="ARBA00022729"/>
    </source>
</evidence>
<dbReference type="PIRSF" id="PIRSF002741">
    <property type="entry name" value="MppA"/>
    <property type="match status" value="1"/>
</dbReference>
<dbReference type="Gene3D" id="3.10.105.10">
    <property type="entry name" value="Dipeptide-binding Protein, Domain 3"/>
    <property type="match status" value="1"/>
</dbReference>
<gene>
    <name evidence="7" type="ORF">ACFSBH_02215</name>
</gene>
<evidence type="ECO:0000256" key="5">
    <source>
        <dbReference type="SAM" id="SignalP"/>
    </source>
</evidence>
<dbReference type="InterPro" id="IPR000914">
    <property type="entry name" value="SBP_5_dom"/>
</dbReference>
<feature type="region of interest" description="Disordered" evidence="4">
    <location>
        <begin position="27"/>
        <end position="54"/>
    </location>
</feature>
<keyword evidence="2" id="KW-0813">Transport</keyword>
<evidence type="ECO:0000313" key="8">
    <source>
        <dbReference type="Proteomes" id="UP001597221"/>
    </source>
</evidence>
<dbReference type="EMBL" id="JBHUDE010000007">
    <property type="protein sequence ID" value="MFD1606482.1"/>
    <property type="molecule type" value="Genomic_DNA"/>
</dbReference>
<dbReference type="SUPFAM" id="SSF53850">
    <property type="entry name" value="Periplasmic binding protein-like II"/>
    <property type="match status" value="1"/>
</dbReference>
<evidence type="ECO:0000313" key="7">
    <source>
        <dbReference type="EMBL" id="MFD1606482.1"/>
    </source>
</evidence>
<evidence type="ECO:0000259" key="6">
    <source>
        <dbReference type="Pfam" id="PF00496"/>
    </source>
</evidence>
<reference evidence="8" key="1">
    <citation type="journal article" date="2019" name="Int. J. Syst. Evol. Microbiol.">
        <title>The Global Catalogue of Microorganisms (GCM) 10K type strain sequencing project: providing services to taxonomists for standard genome sequencing and annotation.</title>
        <authorList>
            <consortium name="The Broad Institute Genomics Platform"/>
            <consortium name="The Broad Institute Genome Sequencing Center for Infectious Disease"/>
            <person name="Wu L."/>
            <person name="Ma J."/>
        </authorList>
    </citation>
    <scope>NUCLEOTIDE SEQUENCE [LARGE SCALE GENOMIC DNA]</scope>
    <source>
        <strain evidence="8">CGMCC 1.12376</strain>
    </source>
</reference>
<evidence type="ECO:0000256" key="1">
    <source>
        <dbReference type="ARBA" id="ARBA00005695"/>
    </source>
</evidence>
<name>A0ABW4HN16_9BACI</name>
<sequence length="546" mass="62076">MFKIRNLSAVVLFGFLLFFVSACSSSDSSTDSNANSEAESANGEANTSEPKYGGTFTMVTPADPDTLDPHRQSSIYTHQMAGFVYNKLVTYETGPDVDFTDYNVVPDLAEDWEISEDGTVYTFYLREAYWHDKEPVNGRQVNAEDVVATMERIIELPGHQAALLSEVESIEAADDTTVVFTLKQPFAPFLNFMANHFMWILPKEAIDGEVDLTTDAIGTGPFVLEKWDDNVQATYSRNPNFFEEGKPYLDELIYKVVPDQGARIAAFRTEQAEVIGGISPEELDTLVKSNPDITVREVLFPTQEQVYVNMEREPFNDLRVRKAISMAIDRQSMVDSIYGGGEVSGPVNPSLGSWALPLEEREALLPYDPEGAKELLAEAGFPNGFDTTLIVTDGYGEQLVRVAQWITEDLRNVGINAEMEVVEYATYFSERWPKVDYDIGVGYQTYFQEPDEWLRTQMHSQGARNWYNTKDSDLDEMLDDQRMILDENERLEKVHEIQRYILENVLNPIPVSTYYVMTPHQQYVKNYEPHASYGHIHMKNVWLDKE</sequence>
<evidence type="ECO:0000256" key="2">
    <source>
        <dbReference type="ARBA" id="ARBA00022448"/>
    </source>
</evidence>
<organism evidence="7 8">
    <name type="scientific">Oceanobacillus luteolus</name>
    <dbReference type="NCBI Taxonomy" id="1274358"/>
    <lineage>
        <taxon>Bacteria</taxon>
        <taxon>Bacillati</taxon>
        <taxon>Bacillota</taxon>
        <taxon>Bacilli</taxon>
        <taxon>Bacillales</taxon>
        <taxon>Bacillaceae</taxon>
        <taxon>Oceanobacillus</taxon>
    </lineage>
</organism>
<dbReference type="PANTHER" id="PTHR30290:SF9">
    <property type="entry name" value="OLIGOPEPTIDE-BINDING PROTEIN APPA"/>
    <property type="match status" value="1"/>
</dbReference>